<name>A0A4Y9VS76_9PROT</name>
<dbReference type="PROSITE" id="PS51257">
    <property type="entry name" value="PROKAR_LIPOPROTEIN"/>
    <property type="match status" value="1"/>
</dbReference>
<reference evidence="1 2" key="1">
    <citation type="submission" date="2018-02" db="EMBL/GenBank/DDBJ databases">
        <title>A novel lanthanide dependent methylotroph, Methylotenera sp. La3113.</title>
        <authorList>
            <person name="Lv H."/>
            <person name="Tani A."/>
        </authorList>
    </citation>
    <scope>NUCLEOTIDE SEQUENCE [LARGE SCALE GENOMIC DNA]</scope>
    <source>
        <strain evidence="1 2">La3113</strain>
    </source>
</reference>
<accession>A0A4Y9VS76</accession>
<evidence type="ECO:0000313" key="1">
    <source>
        <dbReference type="EMBL" id="TFW71618.1"/>
    </source>
</evidence>
<gene>
    <name evidence="1" type="ORF">C3Y98_05875</name>
</gene>
<comment type="caution">
    <text evidence="1">The sequence shown here is derived from an EMBL/GenBank/DDBJ whole genome shotgun (WGS) entry which is preliminary data.</text>
</comment>
<sequence>MGMAKKYAVWVVLVLTVIACYWVETKQDHVDDELAVAVKPRRERLVKQDAPIDTNHLSPISASGAAFSRAQIVDEPENIFTMFVSQDDLNQQSVDQEIEPPPENPFKYAGKLVDDGEILVFLIDGQKNYSVKVGDVLEDSWEIKAIIPPLMTIKYIPLNIEMQMQIGAVS</sequence>
<organism evidence="1 2">
    <name type="scientific">Methylotenera oryzisoli</name>
    <dbReference type="NCBI Taxonomy" id="2080758"/>
    <lineage>
        <taxon>Bacteria</taxon>
        <taxon>Pseudomonadati</taxon>
        <taxon>Pseudomonadota</taxon>
        <taxon>Betaproteobacteria</taxon>
        <taxon>Nitrosomonadales</taxon>
        <taxon>Methylophilaceae</taxon>
        <taxon>Methylotenera</taxon>
    </lineage>
</organism>
<protein>
    <submittedName>
        <fullName evidence="1">Uncharacterized protein</fullName>
    </submittedName>
</protein>
<dbReference type="EMBL" id="PQVH01000008">
    <property type="protein sequence ID" value="TFW71618.1"/>
    <property type="molecule type" value="Genomic_DNA"/>
</dbReference>
<proteinExistence type="predicted"/>
<keyword evidence="2" id="KW-1185">Reference proteome</keyword>
<dbReference type="AlphaFoldDB" id="A0A4Y9VS76"/>
<evidence type="ECO:0000313" key="2">
    <source>
        <dbReference type="Proteomes" id="UP000297706"/>
    </source>
</evidence>
<dbReference type="Proteomes" id="UP000297706">
    <property type="component" value="Unassembled WGS sequence"/>
</dbReference>